<feature type="transmembrane region" description="Helical" evidence="6">
    <location>
        <begin position="65"/>
        <end position="92"/>
    </location>
</feature>
<proteinExistence type="inferred from homology"/>
<name>A0A1L9R5B6_ASPWE</name>
<dbReference type="EMBL" id="KV878217">
    <property type="protein sequence ID" value="OJJ30100.1"/>
    <property type="molecule type" value="Genomic_DNA"/>
</dbReference>
<comment type="similarity">
    <text evidence="5">Belongs to the SAT4 family.</text>
</comment>
<gene>
    <name evidence="8" type="ORF">ASPWEDRAFT_121254</name>
</gene>
<dbReference type="PANTHER" id="PTHR33048">
    <property type="entry name" value="PTH11-LIKE INTEGRAL MEMBRANE PROTEIN (AFU_ORTHOLOGUE AFUA_5G11245)"/>
    <property type="match status" value="1"/>
</dbReference>
<sequence>MGKLGVITLYYGLDPISKVWRISVYAIAVMIVIPTPVLVLTYIFGCQPLSMAWNMGFVEGHCISRVGIMFTSSVLNATIDILMVLIPIPLIIRLQMPVIHKLGALAMLSLGCLTIITSICRAIALSRLLHLSDQPYNIVIPILWANAETTLVIICNCLPAFRRFIQYHFTSTASTGSKNPTILPASAGAGITEQRGLEHEYSDDVELIYRDDSNRLSIVRTVELNMTYHPKGAEPECGLYPVGSGPL</sequence>
<evidence type="ECO:0000256" key="2">
    <source>
        <dbReference type="ARBA" id="ARBA00022692"/>
    </source>
</evidence>
<evidence type="ECO:0000313" key="8">
    <source>
        <dbReference type="EMBL" id="OJJ30100.1"/>
    </source>
</evidence>
<keyword evidence="9" id="KW-1185">Reference proteome</keyword>
<dbReference type="GeneID" id="63744910"/>
<evidence type="ECO:0000256" key="6">
    <source>
        <dbReference type="SAM" id="Phobius"/>
    </source>
</evidence>
<dbReference type="AlphaFoldDB" id="A0A1L9R5B6"/>
<keyword evidence="3 6" id="KW-1133">Transmembrane helix</keyword>
<dbReference type="PANTHER" id="PTHR33048:SF124">
    <property type="entry name" value="INTEGRAL MEMBRANE PROTEIN"/>
    <property type="match status" value="1"/>
</dbReference>
<dbReference type="STRING" id="1073089.A0A1L9R5B6"/>
<dbReference type="Pfam" id="PF20684">
    <property type="entry name" value="Fung_rhodopsin"/>
    <property type="match status" value="1"/>
</dbReference>
<accession>A0A1L9R5B6</accession>
<organism evidence="8 9">
    <name type="scientific">Aspergillus wentii DTO 134E9</name>
    <dbReference type="NCBI Taxonomy" id="1073089"/>
    <lineage>
        <taxon>Eukaryota</taxon>
        <taxon>Fungi</taxon>
        <taxon>Dikarya</taxon>
        <taxon>Ascomycota</taxon>
        <taxon>Pezizomycotina</taxon>
        <taxon>Eurotiomycetes</taxon>
        <taxon>Eurotiomycetidae</taxon>
        <taxon>Eurotiales</taxon>
        <taxon>Aspergillaceae</taxon>
        <taxon>Aspergillus</taxon>
        <taxon>Aspergillus subgen. Cremei</taxon>
    </lineage>
</organism>
<dbReference type="VEuPathDB" id="FungiDB:ASPWEDRAFT_121254"/>
<evidence type="ECO:0000256" key="3">
    <source>
        <dbReference type="ARBA" id="ARBA00022989"/>
    </source>
</evidence>
<evidence type="ECO:0000256" key="1">
    <source>
        <dbReference type="ARBA" id="ARBA00004141"/>
    </source>
</evidence>
<evidence type="ECO:0000259" key="7">
    <source>
        <dbReference type="Pfam" id="PF20684"/>
    </source>
</evidence>
<dbReference type="GO" id="GO:0016020">
    <property type="term" value="C:membrane"/>
    <property type="evidence" value="ECO:0007669"/>
    <property type="project" value="UniProtKB-SubCell"/>
</dbReference>
<comment type="subcellular location">
    <subcellularLocation>
        <location evidence="1">Membrane</location>
        <topology evidence="1">Multi-pass membrane protein</topology>
    </subcellularLocation>
</comment>
<dbReference type="InterPro" id="IPR052337">
    <property type="entry name" value="SAT4-like"/>
</dbReference>
<dbReference type="Proteomes" id="UP000184383">
    <property type="component" value="Unassembled WGS sequence"/>
</dbReference>
<protein>
    <recommendedName>
        <fullName evidence="7">Rhodopsin domain-containing protein</fullName>
    </recommendedName>
</protein>
<feature type="transmembrane region" description="Helical" evidence="6">
    <location>
        <begin position="136"/>
        <end position="161"/>
    </location>
</feature>
<keyword evidence="4 6" id="KW-0472">Membrane</keyword>
<evidence type="ECO:0000256" key="5">
    <source>
        <dbReference type="ARBA" id="ARBA00038359"/>
    </source>
</evidence>
<feature type="transmembrane region" description="Helical" evidence="6">
    <location>
        <begin position="22"/>
        <end position="45"/>
    </location>
</feature>
<keyword evidence="2 6" id="KW-0812">Transmembrane</keyword>
<evidence type="ECO:0000313" key="9">
    <source>
        <dbReference type="Proteomes" id="UP000184383"/>
    </source>
</evidence>
<feature type="domain" description="Rhodopsin" evidence="7">
    <location>
        <begin position="3"/>
        <end position="166"/>
    </location>
</feature>
<dbReference type="InterPro" id="IPR049326">
    <property type="entry name" value="Rhodopsin_dom_fungi"/>
</dbReference>
<feature type="transmembrane region" description="Helical" evidence="6">
    <location>
        <begin position="104"/>
        <end position="124"/>
    </location>
</feature>
<reference evidence="9" key="1">
    <citation type="journal article" date="2017" name="Genome Biol.">
        <title>Comparative genomics reveals high biological diversity and specific adaptations in the industrially and medically important fungal genus Aspergillus.</title>
        <authorList>
            <person name="de Vries R.P."/>
            <person name="Riley R."/>
            <person name="Wiebenga A."/>
            <person name="Aguilar-Osorio G."/>
            <person name="Amillis S."/>
            <person name="Uchima C.A."/>
            <person name="Anderluh G."/>
            <person name="Asadollahi M."/>
            <person name="Askin M."/>
            <person name="Barry K."/>
            <person name="Battaglia E."/>
            <person name="Bayram O."/>
            <person name="Benocci T."/>
            <person name="Braus-Stromeyer S.A."/>
            <person name="Caldana C."/>
            <person name="Canovas D."/>
            <person name="Cerqueira G.C."/>
            <person name="Chen F."/>
            <person name="Chen W."/>
            <person name="Choi C."/>
            <person name="Clum A."/>
            <person name="Dos Santos R.A."/>
            <person name="Damasio A.R."/>
            <person name="Diallinas G."/>
            <person name="Emri T."/>
            <person name="Fekete E."/>
            <person name="Flipphi M."/>
            <person name="Freyberg S."/>
            <person name="Gallo A."/>
            <person name="Gournas C."/>
            <person name="Habgood R."/>
            <person name="Hainaut M."/>
            <person name="Harispe M.L."/>
            <person name="Henrissat B."/>
            <person name="Hilden K.S."/>
            <person name="Hope R."/>
            <person name="Hossain A."/>
            <person name="Karabika E."/>
            <person name="Karaffa L."/>
            <person name="Karanyi Z."/>
            <person name="Krasevec N."/>
            <person name="Kuo A."/>
            <person name="Kusch H."/>
            <person name="LaButti K."/>
            <person name="Lagendijk E.L."/>
            <person name="Lapidus A."/>
            <person name="Levasseur A."/>
            <person name="Lindquist E."/>
            <person name="Lipzen A."/>
            <person name="Logrieco A.F."/>
            <person name="MacCabe A."/>
            <person name="Maekelae M.R."/>
            <person name="Malavazi I."/>
            <person name="Melin P."/>
            <person name="Meyer V."/>
            <person name="Mielnichuk N."/>
            <person name="Miskei M."/>
            <person name="Molnar A.P."/>
            <person name="Mule G."/>
            <person name="Ngan C.Y."/>
            <person name="Orejas M."/>
            <person name="Orosz E."/>
            <person name="Ouedraogo J.P."/>
            <person name="Overkamp K.M."/>
            <person name="Park H.-S."/>
            <person name="Perrone G."/>
            <person name="Piumi F."/>
            <person name="Punt P.J."/>
            <person name="Ram A.F."/>
            <person name="Ramon A."/>
            <person name="Rauscher S."/>
            <person name="Record E."/>
            <person name="Riano-Pachon D.M."/>
            <person name="Robert V."/>
            <person name="Roehrig J."/>
            <person name="Ruller R."/>
            <person name="Salamov A."/>
            <person name="Salih N.S."/>
            <person name="Samson R.A."/>
            <person name="Sandor E."/>
            <person name="Sanguinetti M."/>
            <person name="Schuetze T."/>
            <person name="Sepcic K."/>
            <person name="Shelest E."/>
            <person name="Sherlock G."/>
            <person name="Sophianopoulou V."/>
            <person name="Squina F.M."/>
            <person name="Sun H."/>
            <person name="Susca A."/>
            <person name="Todd R.B."/>
            <person name="Tsang A."/>
            <person name="Unkles S.E."/>
            <person name="van de Wiele N."/>
            <person name="van Rossen-Uffink D."/>
            <person name="Oliveira J.V."/>
            <person name="Vesth T.C."/>
            <person name="Visser J."/>
            <person name="Yu J.-H."/>
            <person name="Zhou M."/>
            <person name="Andersen M.R."/>
            <person name="Archer D.B."/>
            <person name="Baker S.E."/>
            <person name="Benoit I."/>
            <person name="Brakhage A.A."/>
            <person name="Braus G.H."/>
            <person name="Fischer R."/>
            <person name="Frisvad J.C."/>
            <person name="Goldman G.H."/>
            <person name="Houbraken J."/>
            <person name="Oakley B."/>
            <person name="Pocsi I."/>
            <person name="Scazzocchio C."/>
            <person name="Seiboth B."/>
            <person name="vanKuyk P.A."/>
            <person name="Wortman J."/>
            <person name="Dyer P.S."/>
            <person name="Grigoriev I.V."/>
        </authorList>
    </citation>
    <scope>NUCLEOTIDE SEQUENCE [LARGE SCALE GENOMIC DNA]</scope>
    <source>
        <strain evidence="9">DTO 134E9</strain>
    </source>
</reference>
<evidence type="ECO:0000256" key="4">
    <source>
        <dbReference type="ARBA" id="ARBA00023136"/>
    </source>
</evidence>
<dbReference type="RefSeq" id="XP_040683777.1">
    <property type="nucleotide sequence ID" value="XM_040829062.1"/>
</dbReference>
<dbReference type="OrthoDB" id="5342292at2759"/>